<keyword evidence="4" id="KW-0479">Metal-binding</keyword>
<protein>
    <recommendedName>
        <fullName evidence="9">D-galactose/methyl-galactoside binding periplasmic protein MglB</fullName>
    </recommendedName>
</protein>
<comment type="subunit">
    <text evidence="8">The ABC transporter complex is composed of one ATP-binding protein (MglA), two transmembrane proteins (MglC) and a solute-binding protein (MglB).</text>
</comment>
<dbReference type="PANTHER" id="PTHR30036:SF2">
    <property type="entry name" value="D-GALACTOSE_METHYL-GALACTOSIDE BINDING PERIPLASMIC PROTEIN MGLB"/>
    <property type="match status" value="1"/>
</dbReference>
<feature type="chain" id="PRO_5046452147" description="D-galactose/methyl-galactoside binding periplasmic protein MglB" evidence="10">
    <location>
        <begin position="22"/>
        <end position="353"/>
    </location>
</feature>
<evidence type="ECO:0000256" key="5">
    <source>
        <dbReference type="ARBA" id="ARBA00022729"/>
    </source>
</evidence>
<sequence>MKILKRILAFLECIAIVFVLASECSTQKVNAQPSRLRQKPVSVDVVLYNFDDEYISLVKQGLEEIQKQNEGKVVFEFFDGKGNQAIQNEVIDEIIRKGRSDVLLINLVNTQDTQQVIDRVKNKNIPVVFFNREPVAIEPIKDYKKSYYVGRDSKEAGRLQGEILIDLWNNDRNFIDKNNDGILQYIMLQAERTSIEAQERTEYSILTINESGIKTNQLALSISNWKRDLAKDAISNLFLKYGTQIEAIIANNDEMAIGAVEALQGYGYNKGDKSKTIPIVGVDAIVEAQEFVKKGYMAGTVIQDPYEMAKAAYTIGMNIFQGNDPLYGTQYKPDETGVAIRLPYTKYISSNNS</sequence>
<keyword evidence="7" id="KW-0106">Calcium</keyword>
<evidence type="ECO:0000256" key="1">
    <source>
        <dbReference type="ARBA" id="ARBA00004196"/>
    </source>
</evidence>
<keyword evidence="6" id="KW-0574">Periplasm</keyword>
<keyword evidence="2" id="KW-0813">Transport</keyword>
<evidence type="ECO:0000256" key="10">
    <source>
        <dbReference type="SAM" id="SignalP"/>
    </source>
</evidence>
<accession>A0ABM7T9U2</accession>
<reference evidence="13" key="1">
    <citation type="submission" date="2021-07" db="EMBL/GenBank/DDBJ databases">
        <title>Complete genome sequencing of a Clostridium isolate.</title>
        <authorList>
            <person name="Ueki A."/>
            <person name="Tonouchi A."/>
        </authorList>
    </citation>
    <scope>NUCLEOTIDE SEQUENCE [LARGE SCALE GENOMIC DNA]</scope>
    <source>
        <strain evidence="13">C5S11</strain>
    </source>
</reference>
<dbReference type="RefSeq" id="WP_224037274.1">
    <property type="nucleotide sequence ID" value="NZ_AP024849.1"/>
</dbReference>
<feature type="signal peptide" evidence="10">
    <location>
        <begin position="1"/>
        <end position="21"/>
    </location>
</feature>
<evidence type="ECO:0000256" key="4">
    <source>
        <dbReference type="ARBA" id="ARBA00022723"/>
    </source>
</evidence>
<dbReference type="InterPro" id="IPR050555">
    <property type="entry name" value="Bact_Solute-Bind_Prot2"/>
</dbReference>
<keyword evidence="3" id="KW-0762">Sugar transport</keyword>
<comment type="subcellular location">
    <subcellularLocation>
        <location evidence="1">Cell envelope</location>
    </subcellularLocation>
</comment>
<dbReference type="Pfam" id="PF13407">
    <property type="entry name" value="Peripla_BP_4"/>
    <property type="match status" value="1"/>
</dbReference>
<dbReference type="InterPro" id="IPR025997">
    <property type="entry name" value="SBP_2_dom"/>
</dbReference>
<keyword evidence="5 10" id="KW-0732">Signal</keyword>
<keyword evidence="13" id="KW-1185">Reference proteome</keyword>
<evidence type="ECO:0000259" key="11">
    <source>
        <dbReference type="Pfam" id="PF13407"/>
    </source>
</evidence>
<dbReference type="Gene3D" id="3.40.50.2300">
    <property type="match status" value="2"/>
</dbReference>
<evidence type="ECO:0000256" key="9">
    <source>
        <dbReference type="ARBA" id="ARBA00034344"/>
    </source>
</evidence>
<dbReference type="Proteomes" id="UP000824633">
    <property type="component" value="Chromosome"/>
</dbReference>
<evidence type="ECO:0000256" key="7">
    <source>
        <dbReference type="ARBA" id="ARBA00022837"/>
    </source>
</evidence>
<gene>
    <name evidence="12" type="ORF">psyc5s11_17760</name>
</gene>
<evidence type="ECO:0000256" key="8">
    <source>
        <dbReference type="ARBA" id="ARBA00034323"/>
    </source>
</evidence>
<evidence type="ECO:0000313" key="12">
    <source>
        <dbReference type="EMBL" id="BCZ45709.1"/>
    </source>
</evidence>
<evidence type="ECO:0000256" key="2">
    <source>
        <dbReference type="ARBA" id="ARBA00022448"/>
    </source>
</evidence>
<evidence type="ECO:0000256" key="3">
    <source>
        <dbReference type="ARBA" id="ARBA00022597"/>
    </source>
</evidence>
<evidence type="ECO:0000256" key="6">
    <source>
        <dbReference type="ARBA" id="ARBA00022764"/>
    </source>
</evidence>
<name>A0ABM7T9U2_9CLOT</name>
<proteinExistence type="predicted"/>
<dbReference type="CDD" id="cd01539">
    <property type="entry name" value="PBP1_GGBP"/>
    <property type="match status" value="1"/>
</dbReference>
<evidence type="ECO:0000313" key="13">
    <source>
        <dbReference type="Proteomes" id="UP000824633"/>
    </source>
</evidence>
<dbReference type="PANTHER" id="PTHR30036">
    <property type="entry name" value="D-XYLOSE-BINDING PERIPLASMIC PROTEIN"/>
    <property type="match status" value="1"/>
</dbReference>
<dbReference type="EMBL" id="AP024849">
    <property type="protein sequence ID" value="BCZ45709.1"/>
    <property type="molecule type" value="Genomic_DNA"/>
</dbReference>
<dbReference type="SUPFAM" id="SSF53822">
    <property type="entry name" value="Periplasmic binding protein-like I"/>
    <property type="match status" value="1"/>
</dbReference>
<dbReference type="InterPro" id="IPR028082">
    <property type="entry name" value="Peripla_BP_I"/>
</dbReference>
<dbReference type="InterPro" id="IPR044085">
    <property type="entry name" value="MglB-like_PBP1"/>
</dbReference>
<feature type="domain" description="Periplasmic binding protein" evidence="11">
    <location>
        <begin position="45"/>
        <end position="323"/>
    </location>
</feature>
<organism evidence="12 13">
    <name type="scientific">Clostridium gelidum</name>
    <dbReference type="NCBI Taxonomy" id="704125"/>
    <lineage>
        <taxon>Bacteria</taxon>
        <taxon>Bacillati</taxon>
        <taxon>Bacillota</taxon>
        <taxon>Clostridia</taxon>
        <taxon>Eubacteriales</taxon>
        <taxon>Clostridiaceae</taxon>
        <taxon>Clostridium</taxon>
    </lineage>
</organism>